<name>A0ABD2YUT7_9GENT</name>
<evidence type="ECO:0000313" key="1">
    <source>
        <dbReference type="EMBL" id="KAL3511093.1"/>
    </source>
</evidence>
<dbReference type="AlphaFoldDB" id="A0ABD2YUT7"/>
<keyword evidence="2" id="KW-1185">Reference proteome</keyword>
<accession>A0ABD2YUT7</accession>
<dbReference type="Proteomes" id="UP001630127">
    <property type="component" value="Unassembled WGS sequence"/>
</dbReference>
<reference evidence="1 2" key="1">
    <citation type="submission" date="2024-11" db="EMBL/GenBank/DDBJ databases">
        <title>A near-complete genome assembly of Cinchona calisaya.</title>
        <authorList>
            <person name="Lian D.C."/>
            <person name="Zhao X.W."/>
            <person name="Wei L."/>
        </authorList>
    </citation>
    <scope>NUCLEOTIDE SEQUENCE [LARGE SCALE GENOMIC DNA]</scope>
    <source>
        <tissue evidence="1">Nenye</tissue>
    </source>
</reference>
<gene>
    <name evidence="1" type="ORF">ACH5RR_030494</name>
</gene>
<organism evidence="1 2">
    <name type="scientific">Cinchona calisaya</name>
    <dbReference type="NCBI Taxonomy" id="153742"/>
    <lineage>
        <taxon>Eukaryota</taxon>
        <taxon>Viridiplantae</taxon>
        <taxon>Streptophyta</taxon>
        <taxon>Embryophyta</taxon>
        <taxon>Tracheophyta</taxon>
        <taxon>Spermatophyta</taxon>
        <taxon>Magnoliopsida</taxon>
        <taxon>eudicotyledons</taxon>
        <taxon>Gunneridae</taxon>
        <taxon>Pentapetalae</taxon>
        <taxon>asterids</taxon>
        <taxon>lamiids</taxon>
        <taxon>Gentianales</taxon>
        <taxon>Rubiaceae</taxon>
        <taxon>Cinchonoideae</taxon>
        <taxon>Cinchoneae</taxon>
        <taxon>Cinchona</taxon>
    </lineage>
</organism>
<sequence>MREASKGHEGNQRIQLTINLLWHIWKAKNKWIFNAERVDFMDVIHQAQQDWNELHDVLIEAQQRNTGRTKMNSSQEKWSPPDLGIIKLNTAAIVQKNNSCKRLSREGSSSLGNFEY</sequence>
<comment type="caution">
    <text evidence="1">The sequence shown here is derived from an EMBL/GenBank/DDBJ whole genome shotgun (WGS) entry which is preliminary data.</text>
</comment>
<protein>
    <submittedName>
        <fullName evidence="1">Uncharacterized protein</fullName>
    </submittedName>
</protein>
<proteinExistence type="predicted"/>
<dbReference type="EMBL" id="JBJUIK010000012">
    <property type="protein sequence ID" value="KAL3511093.1"/>
    <property type="molecule type" value="Genomic_DNA"/>
</dbReference>
<evidence type="ECO:0000313" key="2">
    <source>
        <dbReference type="Proteomes" id="UP001630127"/>
    </source>
</evidence>